<dbReference type="AlphaFoldDB" id="A0A369TCF3"/>
<dbReference type="SUPFAM" id="SSF46785">
    <property type="entry name" value="Winged helix' DNA-binding domain"/>
    <property type="match status" value="1"/>
</dbReference>
<dbReference type="EMBL" id="QPMH01000006">
    <property type="protein sequence ID" value="RDD62204.1"/>
    <property type="molecule type" value="Genomic_DNA"/>
</dbReference>
<evidence type="ECO:0000313" key="6">
    <source>
        <dbReference type="EMBL" id="RDD62204.1"/>
    </source>
</evidence>
<keyword evidence="1" id="KW-0805">Transcription regulation</keyword>
<dbReference type="RefSeq" id="WP_114581718.1">
    <property type="nucleotide sequence ID" value="NZ_QPMH01000006.1"/>
</dbReference>
<dbReference type="InterPro" id="IPR014757">
    <property type="entry name" value="Tscrpt_reg_IclR_C"/>
</dbReference>
<dbReference type="PANTHER" id="PTHR30136">
    <property type="entry name" value="HELIX-TURN-HELIX TRANSCRIPTIONAL REGULATOR, ICLR FAMILY"/>
    <property type="match status" value="1"/>
</dbReference>
<evidence type="ECO:0000259" key="4">
    <source>
        <dbReference type="PROSITE" id="PS51077"/>
    </source>
</evidence>
<dbReference type="GO" id="GO:0003700">
    <property type="term" value="F:DNA-binding transcription factor activity"/>
    <property type="evidence" value="ECO:0007669"/>
    <property type="project" value="TreeGrafter"/>
</dbReference>
<reference evidence="6 7" key="1">
    <citation type="submission" date="2018-07" db="EMBL/GenBank/DDBJ databases">
        <title>Venubactetium sediminum gen. nov., sp. nov., isolated from a marine solar saltern.</title>
        <authorList>
            <person name="Wang S."/>
        </authorList>
    </citation>
    <scope>NUCLEOTIDE SEQUENCE [LARGE SCALE GENOMIC DNA]</scope>
    <source>
        <strain evidence="6 7">WD2A32</strain>
    </source>
</reference>
<dbReference type="GO" id="GO:0045892">
    <property type="term" value="P:negative regulation of DNA-templated transcription"/>
    <property type="evidence" value="ECO:0007669"/>
    <property type="project" value="TreeGrafter"/>
</dbReference>
<comment type="caution">
    <text evidence="6">The sequence shown here is derived from an EMBL/GenBank/DDBJ whole genome shotgun (WGS) entry which is preliminary data.</text>
</comment>
<name>A0A369TCF3_9PROT</name>
<accession>A0A369TCF3</accession>
<dbReference type="Pfam" id="PF01614">
    <property type="entry name" value="IclR_C"/>
    <property type="match status" value="1"/>
</dbReference>
<dbReference type="SUPFAM" id="SSF55781">
    <property type="entry name" value="GAF domain-like"/>
    <property type="match status" value="1"/>
</dbReference>
<dbReference type="Proteomes" id="UP000253941">
    <property type="component" value="Unassembled WGS sequence"/>
</dbReference>
<dbReference type="InterPro" id="IPR036390">
    <property type="entry name" value="WH_DNA-bd_sf"/>
</dbReference>
<evidence type="ECO:0000256" key="1">
    <source>
        <dbReference type="ARBA" id="ARBA00023015"/>
    </source>
</evidence>
<dbReference type="SMART" id="SM00346">
    <property type="entry name" value="HTH_ICLR"/>
    <property type="match status" value="1"/>
</dbReference>
<dbReference type="PROSITE" id="PS51078">
    <property type="entry name" value="ICLR_ED"/>
    <property type="match status" value="1"/>
</dbReference>
<gene>
    <name evidence="6" type="ORF">DRB17_08175</name>
</gene>
<dbReference type="InterPro" id="IPR050707">
    <property type="entry name" value="HTH_MetabolicPath_Reg"/>
</dbReference>
<dbReference type="Gene3D" id="3.30.450.40">
    <property type="match status" value="1"/>
</dbReference>
<keyword evidence="7" id="KW-1185">Reference proteome</keyword>
<dbReference type="Pfam" id="PF09339">
    <property type="entry name" value="HTH_IclR"/>
    <property type="match status" value="1"/>
</dbReference>
<evidence type="ECO:0000256" key="2">
    <source>
        <dbReference type="ARBA" id="ARBA00023125"/>
    </source>
</evidence>
<protein>
    <submittedName>
        <fullName evidence="6">IclR family transcriptional regulator</fullName>
    </submittedName>
</protein>
<evidence type="ECO:0000259" key="5">
    <source>
        <dbReference type="PROSITE" id="PS51078"/>
    </source>
</evidence>
<dbReference type="InterPro" id="IPR036388">
    <property type="entry name" value="WH-like_DNA-bd_sf"/>
</dbReference>
<feature type="domain" description="IclR-ED" evidence="5">
    <location>
        <begin position="81"/>
        <end position="263"/>
    </location>
</feature>
<evidence type="ECO:0000256" key="3">
    <source>
        <dbReference type="ARBA" id="ARBA00023163"/>
    </source>
</evidence>
<dbReference type="Gene3D" id="1.10.10.10">
    <property type="entry name" value="Winged helix-like DNA-binding domain superfamily/Winged helix DNA-binding domain"/>
    <property type="match status" value="1"/>
</dbReference>
<proteinExistence type="predicted"/>
<dbReference type="PANTHER" id="PTHR30136:SF35">
    <property type="entry name" value="HTH-TYPE TRANSCRIPTIONAL REGULATOR RV1719"/>
    <property type="match status" value="1"/>
</dbReference>
<organism evidence="6 7">
    <name type="scientific">Ferruginivarius sediminum</name>
    <dbReference type="NCBI Taxonomy" id="2661937"/>
    <lineage>
        <taxon>Bacteria</taxon>
        <taxon>Pseudomonadati</taxon>
        <taxon>Pseudomonadota</taxon>
        <taxon>Alphaproteobacteria</taxon>
        <taxon>Rhodospirillales</taxon>
        <taxon>Rhodospirillaceae</taxon>
        <taxon>Ferruginivarius</taxon>
    </lineage>
</organism>
<dbReference type="InterPro" id="IPR029016">
    <property type="entry name" value="GAF-like_dom_sf"/>
</dbReference>
<dbReference type="PROSITE" id="PS51077">
    <property type="entry name" value="HTH_ICLR"/>
    <property type="match status" value="1"/>
</dbReference>
<dbReference type="InterPro" id="IPR005471">
    <property type="entry name" value="Tscrpt_reg_IclR_N"/>
</dbReference>
<sequence length="274" mass="30631">MAPRRNKVASDEKNYPATPLKGVNRALHVLEYIAIRPGRAIDIAEAMDLSWATLHRTLQQLEQGGFLKRDPETNQYRIGPRMWFIGATYVANHRVLEIARPYVEAAVKTKGITVQLVEKSGRQSVVLLSSHSDEEITKAAYGYHFPLHTGSKGLVLLAFSGEDFINEYLGSGLEALTPRTQTDPDELRKTLEEIRERQYAITIADVQLHTASMAAPVFDRNSNVVACICFVARKSAMENVERRDQLLEKLLETAQSTSIALGWRPELAAKMRAG</sequence>
<keyword evidence="2" id="KW-0238">DNA-binding</keyword>
<feature type="domain" description="HTH iclR-type" evidence="4">
    <location>
        <begin position="20"/>
        <end position="80"/>
    </location>
</feature>
<dbReference type="GO" id="GO:0003677">
    <property type="term" value="F:DNA binding"/>
    <property type="evidence" value="ECO:0007669"/>
    <property type="project" value="UniProtKB-KW"/>
</dbReference>
<keyword evidence="3" id="KW-0804">Transcription</keyword>
<evidence type="ECO:0000313" key="7">
    <source>
        <dbReference type="Proteomes" id="UP000253941"/>
    </source>
</evidence>